<dbReference type="EMBL" id="JACHBQ010000001">
    <property type="protein sequence ID" value="MBB5641473.1"/>
    <property type="molecule type" value="Genomic_DNA"/>
</dbReference>
<reference evidence="3 4" key="1">
    <citation type="submission" date="2020-08" db="EMBL/GenBank/DDBJ databases">
        <title>Sequencing the genomes of 1000 actinobacteria strains.</title>
        <authorList>
            <person name="Klenk H.-P."/>
        </authorList>
    </citation>
    <scope>NUCLEOTIDE SEQUENCE [LARGE SCALE GENOMIC DNA]</scope>
    <source>
        <strain evidence="3 4">DSM 21065</strain>
    </source>
</reference>
<proteinExistence type="predicted"/>
<evidence type="ECO:0000256" key="1">
    <source>
        <dbReference type="SAM" id="MobiDB-lite"/>
    </source>
</evidence>
<name>A0A7W8ZWS1_9MICO</name>
<evidence type="ECO:0000313" key="4">
    <source>
        <dbReference type="Proteomes" id="UP000561726"/>
    </source>
</evidence>
<dbReference type="OrthoDB" id="5057864at2"/>
<dbReference type="SUPFAM" id="SSF82171">
    <property type="entry name" value="DPP6 N-terminal domain-like"/>
    <property type="match status" value="1"/>
</dbReference>
<keyword evidence="2" id="KW-0472">Membrane</keyword>
<sequence>MSTSAADPVAVDPAGADPDVSTHADPRRFRRTLMVLVTALTVVCLVLVAVNLLSGPRLTAFDVDATEVVSEANARLVLSANQPINEVDANQVTLSPARPFSVQTSGDSIVISFAQPLAYDTHYTVSVRDVTGVATDRTSTFEGGFRTEEPPLLYLSRDDAGPDRIVRTTIGSPDSAVAFQADRILEFVPFGERLAVVSLDDAGASVLSLVDEGGAASLLTVPGIGQIEDLHGAVADNLLGFRFTSAADAPGPRYENVLFMLDLGQGVADPVIGLDGEPLQVVDWSFMAGRTELVAQLYDTTLLLVNPRTNRDGTADPIPIGQYSRLAAVAPDGLRIAVSDQSAQFVLDLSTGTEAAIIPQAVDGTTRYTDEMRFLTGGDGYVQRMAEFDPVTGQVQQRLTLVTGTGPEVRSRVIYEPASDEESIVGFGLSPNDQYVAVQIVPNRQVLTSDEYPANAQAQEATTLFVSLETGEIRRSVVGFDVYWR</sequence>
<organism evidence="3 4">
    <name type="scientific">Cryobacterium roopkundense</name>
    <dbReference type="NCBI Taxonomy" id="1001240"/>
    <lineage>
        <taxon>Bacteria</taxon>
        <taxon>Bacillati</taxon>
        <taxon>Actinomycetota</taxon>
        <taxon>Actinomycetes</taxon>
        <taxon>Micrococcales</taxon>
        <taxon>Microbacteriaceae</taxon>
        <taxon>Cryobacterium</taxon>
    </lineage>
</organism>
<feature type="region of interest" description="Disordered" evidence="1">
    <location>
        <begin position="1"/>
        <end position="23"/>
    </location>
</feature>
<evidence type="ECO:0000313" key="3">
    <source>
        <dbReference type="EMBL" id="MBB5641473.1"/>
    </source>
</evidence>
<comment type="caution">
    <text evidence="3">The sequence shown here is derived from an EMBL/GenBank/DDBJ whole genome shotgun (WGS) entry which is preliminary data.</text>
</comment>
<evidence type="ECO:0008006" key="5">
    <source>
        <dbReference type="Google" id="ProtNLM"/>
    </source>
</evidence>
<dbReference type="Proteomes" id="UP000561726">
    <property type="component" value="Unassembled WGS sequence"/>
</dbReference>
<dbReference type="RefSeq" id="WP_152602187.1">
    <property type="nucleotide sequence ID" value="NZ_JACHBQ010000001.1"/>
</dbReference>
<gene>
    <name evidence="3" type="ORF">BJ997_002021</name>
</gene>
<feature type="compositionally biased region" description="Low complexity" evidence="1">
    <location>
        <begin position="1"/>
        <end position="19"/>
    </location>
</feature>
<accession>A0A7W8ZWS1</accession>
<protein>
    <recommendedName>
        <fullName evidence="5">SbsA Ig-like domain-containing protein</fullName>
    </recommendedName>
</protein>
<keyword evidence="2" id="KW-1133">Transmembrane helix</keyword>
<evidence type="ECO:0000256" key="2">
    <source>
        <dbReference type="SAM" id="Phobius"/>
    </source>
</evidence>
<dbReference type="AlphaFoldDB" id="A0A7W8ZWS1"/>
<feature type="transmembrane region" description="Helical" evidence="2">
    <location>
        <begin position="33"/>
        <end position="53"/>
    </location>
</feature>
<keyword evidence="2" id="KW-0812">Transmembrane</keyword>